<dbReference type="GO" id="GO:0042393">
    <property type="term" value="F:histone binding"/>
    <property type="evidence" value="ECO:0007669"/>
    <property type="project" value="TreeGrafter"/>
</dbReference>
<dbReference type="Gene3D" id="1.20.920.10">
    <property type="entry name" value="Bromodomain-like"/>
    <property type="match status" value="1"/>
</dbReference>
<evidence type="ECO:0000256" key="10">
    <source>
        <dbReference type="PROSITE-ProRule" id="PRU00146"/>
    </source>
</evidence>
<dbReference type="SUPFAM" id="SSF47370">
    <property type="entry name" value="Bromodomain"/>
    <property type="match status" value="1"/>
</dbReference>
<evidence type="ECO:0000313" key="16">
    <source>
        <dbReference type="EMBL" id="PAA76662.1"/>
    </source>
</evidence>
<feature type="compositionally biased region" description="Low complexity" evidence="12">
    <location>
        <begin position="191"/>
        <end position="201"/>
    </location>
</feature>
<dbReference type="InterPro" id="IPR036427">
    <property type="entry name" value="Bromodomain-like_sf"/>
</dbReference>
<dbReference type="SMART" id="SM00249">
    <property type="entry name" value="PHD"/>
    <property type="match status" value="2"/>
</dbReference>
<dbReference type="CDD" id="cd15489">
    <property type="entry name" value="PHD_SF"/>
    <property type="match status" value="1"/>
</dbReference>
<gene>
    <name evidence="16" type="ORF">BOX15_Mlig002918g1</name>
</gene>
<keyword evidence="6 9" id="KW-0103">Bromodomain</keyword>
<keyword evidence="5" id="KW-0805">Transcription regulation</keyword>
<feature type="region of interest" description="Disordered" evidence="12">
    <location>
        <begin position="191"/>
        <end position="249"/>
    </location>
</feature>
<keyword evidence="8 11" id="KW-0539">Nucleus</keyword>
<dbReference type="Pfam" id="PF10537">
    <property type="entry name" value="WAC_Acf1_DNA_bd"/>
    <property type="match status" value="1"/>
</dbReference>
<feature type="domain" description="PHD-type" evidence="14">
    <location>
        <begin position="1203"/>
        <end position="1253"/>
    </location>
</feature>
<feature type="compositionally biased region" description="Acidic residues" evidence="12">
    <location>
        <begin position="739"/>
        <end position="756"/>
    </location>
</feature>
<comment type="caution">
    <text evidence="16">The sequence shown here is derived from an EMBL/GenBank/DDBJ whole genome shotgun (WGS) entry which is preliminary data.</text>
</comment>
<evidence type="ECO:0000256" key="12">
    <source>
        <dbReference type="SAM" id="MobiDB-lite"/>
    </source>
</evidence>
<dbReference type="PANTHER" id="PTHR46802">
    <property type="entry name" value="TYROSINE-PROTEIN KINASE BAZ1B"/>
    <property type="match status" value="1"/>
</dbReference>
<dbReference type="PANTHER" id="PTHR46802:SF1">
    <property type="entry name" value="TYROSINE-PROTEIN KINASE BAZ1B"/>
    <property type="match status" value="1"/>
</dbReference>
<dbReference type="InterPro" id="IPR047174">
    <property type="entry name" value="BAZ1B"/>
</dbReference>
<feature type="compositionally biased region" description="Basic residues" evidence="12">
    <location>
        <begin position="1370"/>
        <end position="1382"/>
    </location>
</feature>
<dbReference type="STRING" id="282301.A0A267FUM3"/>
<dbReference type="EMBL" id="NIVC01000805">
    <property type="protein sequence ID" value="PAA76662.1"/>
    <property type="molecule type" value="Genomic_DNA"/>
</dbReference>
<feature type="region of interest" description="Disordered" evidence="12">
    <location>
        <begin position="965"/>
        <end position="1027"/>
    </location>
</feature>
<dbReference type="GO" id="GO:0140801">
    <property type="term" value="F:histone H2AXY142 kinase activity"/>
    <property type="evidence" value="ECO:0007669"/>
    <property type="project" value="InterPro"/>
</dbReference>
<feature type="region of interest" description="Disordered" evidence="12">
    <location>
        <begin position="357"/>
        <end position="393"/>
    </location>
</feature>
<feature type="compositionally biased region" description="Acidic residues" evidence="12">
    <location>
        <begin position="714"/>
        <end position="731"/>
    </location>
</feature>
<feature type="compositionally biased region" description="Acidic residues" evidence="12">
    <location>
        <begin position="1279"/>
        <end position="1294"/>
    </location>
</feature>
<keyword evidence="7" id="KW-0804">Transcription</keyword>
<dbReference type="Gene3D" id="3.30.40.10">
    <property type="entry name" value="Zinc/RING finger domain, C3HC4 (zinc finger)"/>
    <property type="match status" value="2"/>
</dbReference>
<keyword evidence="2" id="KW-0479">Metal-binding</keyword>
<dbReference type="PROSITE" id="PS01359">
    <property type="entry name" value="ZF_PHD_1"/>
    <property type="match status" value="2"/>
</dbReference>
<feature type="compositionally biased region" description="Acidic residues" evidence="12">
    <location>
        <begin position="1009"/>
        <end position="1025"/>
    </location>
</feature>
<feature type="region of interest" description="Disordered" evidence="12">
    <location>
        <begin position="1254"/>
        <end position="1294"/>
    </location>
</feature>
<reference evidence="16 17" key="1">
    <citation type="submission" date="2017-06" db="EMBL/GenBank/DDBJ databases">
        <title>A platform for efficient transgenesis in Macrostomum lignano, a flatworm model organism for stem cell research.</title>
        <authorList>
            <person name="Berezikov E."/>
        </authorList>
    </citation>
    <scope>NUCLEOTIDE SEQUENCE [LARGE SCALE GENOMIC DNA]</scope>
    <source>
        <strain evidence="16">DV1</strain>
        <tissue evidence="16">Whole organism</tissue>
    </source>
</reference>
<feature type="domain" description="PHD-type" evidence="14">
    <location>
        <begin position="1303"/>
        <end position="1354"/>
    </location>
</feature>
<dbReference type="SUPFAM" id="SSF57903">
    <property type="entry name" value="FYVE/PHD zinc finger"/>
    <property type="match status" value="2"/>
</dbReference>
<evidence type="ECO:0000259" key="15">
    <source>
        <dbReference type="PROSITE" id="PS51136"/>
    </source>
</evidence>
<evidence type="ECO:0000256" key="1">
    <source>
        <dbReference type="ARBA" id="ARBA00004123"/>
    </source>
</evidence>
<dbReference type="Pfam" id="PF00439">
    <property type="entry name" value="Bromodomain"/>
    <property type="match status" value="1"/>
</dbReference>
<keyword evidence="4" id="KW-0862">Zinc</keyword>
<feature type="domain" description="Bromo" evidence="13">
    <location>
        <begin position="1638"/>
        <end position="1708"/>
    </location>
</feature>
<evidence type="ECO:0000256" key="7">
    <source>
        <dbReference type="ARBA" id="ARBA00023163"/>
    </source>
</evidence>
<dbReference type="GO" id="GO:0090535">
    <property type="term" value="C:WICH complex"/>
    <property type="evidence" value="ECO:0007669"/>
    <property type="project" value="InterPro"/>
</dbReference>
<feature type="region of interest" description="Disordered" evidence="12">
    <location>
        <begin position="1"/>
        <end position="44"/>
    </location>
</feature>
<dbReference type="SMART" id="SM00297">
    <property type="entry name" value="BROMO"/>
    <property type="match status" value="1"/>
</dbReference>
<dbReference type="InterPro" id="IPR013136">
    <property type="entry name" value="WSTF_Acf1_Cbp146"/>
</dbReference>
<dbReference type="Pfam" id="PF15613">
    <property type="entry name" value="WSD"/>
    <property type="match status" value="1"/>
</dbReference>
<organism evidence="16 17">
    <name type="scientific">Macrostomum lignano</name>
    <dbReference type="NCBI Taxonomy" id="282301"/>
    <lineage>
        <taxon>Eukaryota</taxon>
        <taxon>Metazoa</taxon>
        <taxon>Spiralia</taxon>
        <taxon>Lophotrochozoa</taxon>
        <taxon>Platyhelminthes</taxon>
        <taxon>Rhabditophora</taxon>
        <taxon>Macrostomorpha</taxon>
        <taxon>Macrostomida</taxon>
        <taxon>Macrostomidae</taxon>
        <taxon>Macrostomum</taxon>
    </lineage>
</organism>
<sequence length="1738" mass="190435">MPLLGSRPHVLNKLVKKERKRPSTAQTSTAPPPDSPTKSGQQRQHEFVADITQEICSSAGELERKNRIYAEPIWTCRCTGRSCLSYKDAVKSEKSCQRLLKKLFPKYYVQAALEIVHHSTDTIDNAVNRVYRKLHQEFYLDEPVCLKNKVRDKIIKGTIYRKDEPAVPQATSPSASSAGAESASNTSATAAANASTASNSNQNGCSGSATASPAKDEAGASAAGATSADKKSESPGQDKENKNKSPPQKVTLLPFTYAIQLDDDEHQVISRVPASAIVRETRMPSKENIRLFIRASALRYGSNNTGPWIVDEDLVKKYRLRPKIADLVLDKHQVMLNSVESEIDALRKLDGLPAARKSGGANAAPTANGDTAGAGSSKKRRKDAAGSSAAAGAGGKKMKQMTLFDLKGKSPFKVMPGGATASGSKTPSSRALQQLPPIGLKLVRAVKMERSEQMIKVLLNKCAQVLTERQVTALPMAVRERLRAVQARLNERKRIEAMTPEQREEYKKAKREEAKLKAKMTLDAKKRRFEDSLLLSAETKSLPTAKPIELPPDFPPSELGRAAMLAEFMCAYRPLLAPSVASGPNSVAASANDDVAGVVATVGDENIPLSVDNLLAALVSKEPSGYAYLSKLLTMLLRALLQDENIAGGRRELGTLLTDMPVSEYTAAEMARVLLAPRKRSEEAAAEKALNGGAASTSNSGKQKSRDKKRKRDDEDDDAENTDADNNDDDNDGRRNGGDEDDEDDNDDEKEDDEDDKLTPELASLLERMERFELQDLSVEDKLSVLEQLTEKLLKSDVLADYIDDCVQRATAAHKKRVAALKAKNDRLKLEKAKRKTEKAQAAAANGSNSTGASTSKAGGGDDSAKPPVAASVKMSSRLIALAEQAREREVREKAERQRRAQETEWARIDSAIAAADREYERAMSDSRAATRVRPLGRDRGHARYWHLRCAPGRLLIETGWAAGGSSGDEAVPASSGKSPDKQRKQQQQSPSKLNTDAKPSTSSKPDSAQEDDCEELTWPTEDDSAPNVWRQLNSETELDELLASLLPTGVRESALHREVDRVSARLRREIKHRSAEVTTEASLATASGDSLSAIANLRSVFAEELARTEAGLSQGGLGGVPNPAKLKKMLDQCDSASISQMANCMLLVEKHVLDRFRYGAFKDPEFCEQWRASVSACTTWGRLNFLLSVLDSSVNWDKSTANAKCQVCRVRRDPPNLLLCEKCNRAFHPDCLRPRLTERPTGDWYCLACAPAGAASSTGSKKSSTSRRRERRSRGFYDEDDVDDDADNDEDDDRIGADDDERACCQVCDHSAHAGAPLIQCVQCRSNYHAGCHEPPLRSNTRSAFRCSVCRKDRKSVSKTAGSNGGSGKRGRPRSAGRAAKKSAAVNGKRSSQSRSKKAAVSEDEFDNDEEEEAETADEEDEENEVEHEANEETEEEEELEDEEDDDDEEEEAAPDNSSDDEGMEVDDQQDDEDEEEESGSDDAEEEAVAAKSRSKQRSSTSSGLKTQKASKRSGAAAPPAKRGRKSASSVASESNRRGSKKQQPAVSNRRHSLASTSAAAASSKQKISKRSSKTAADSEDEDQRLEQEAEEEKVRGKRVRYSSGGAKQPPGKRARLAPDQQEQQQRLCKALLDKIYRHKDAWPFVDPVDPKDAPDYYQIVSKPMCLLDMRKRQQRGGYANADQLMSDFALLFGNATEYNPANSEELNCALRLEQQLAKLLNQHDLIGRYPRRSFYI</sequence>
<feature type="region of interest" description="Disordered" evidence="12">
    <location>
        <begin position="1358"/>
        <end position="1625"/>
    </location>
</feature>
<keyword evidence="17" id="KW-1185">Reference proteome</keyword>
<protein>
    <recommendedName>
        <fullName evidence="18">Tyrosine-protein kinase BAZ1B</fullName>
    </recommendedName>
</protein>
<evidence type="ECO:0000256" key="11">
    <source>
        <dbReference type="PROSITE-ProRule" id="PRU00475"/>
    </source>
</evidence>
<feature type="compositionally biased region" description="Low complexity" evidence="12">
    <location>
        <begin position="840"/>
        <end position="857"/>
    </location>
</feature>
<comment type="subcellular location">
    <subcellularLocation>
        <location evidence="1 11">Nucleus</location>
    </subcellularLocation>
</comment>
<evidence type="ECO:0000313" key="17">
    <source>
        <dbReference type="Proteomes" id="UP000215902"/>
    </source>
</evidence>
<keyword evidence="3 10" id="KW-0863">Zinc-finger</keyword>
<feature type="compositionally biased region" description="Acidic residues" evidence="12">
    <location>
        <begin position="1403"/>
        <end position="1489"/>
    </location>
</feature>
<feature type="region of interest" description="Disordered" evidence="12">
    <location>
        <begin position="684"/>
        <end position="762"/>
    </location>
</feature>
<dbReference type="Proteomes" id="UP000215902">
    <property type="component" value="Unassembled WGS sequence"/>
</dbReference>
<dbReference type="InterPro" id="IPR011011">
    <property type="entry name" value="Znf_FYVE_PHD"/>
</dbReference>
<evidence type="ECO:0000256" key="3">
    <source>
        <dbReference type="ARBA" id="ARBA00022771"/>
    </source>
</evidence>
<dbReference type="InterPro" id="IPR001965">
    <property type="entry name" value="Znf_PHD"/>
</dbReference>
<evidence type="ECO:0000259" key="13">
    <source>
        <dbReference type="PROSITE" id="PS50014"/>
    </source>
</evidence>
<dbReference type="PROSITE" id="PS00633">
    <property type="entry name" value="BROMODOMAIN_1"/>
    <property type="match status" value="1"/>
</dbReference>
<evidence type="ECO:0000259" key="14">
    <source>
        <dbReference type="PROSITE" id="PS50016"/>
    </source>
</evidence>
<evidence type="ECO:0000256" key="6">
    <source>
        <dbReference type="ARBA" id="ARBA00023117"/>
    </source>
</evidence>
<dbReference type="InterPro" id="IPR001487">
    <property type="entry name" value="Bromodomain"/>
</dbReference>
<evidence type="ECO:0000256" key="2">
    <source>
        <dbReference type="ARBA" id="ARBA00022723"/>
    </source>
</evidence>
<dbReference type="PRINTS" id="PR00503">
    <property type="entry name" value="BROMODOMAIN"/>
</dbReference>
<feature type="region of interest" description="Disordered" evidence="12">
    <location>
        <begin position="832"/>
        <end position="871"/>
    </location>
</feature>
<feature type="compositionally biased region" description="Low complexity" evidence="12">
    <location>
        <begin position="1383"/>
        <end position="1395"/>
    </location>
</feature>
<dbReference type="InterPro" id="IPR018359">
    <property type="entry name" value="Bromodomain_CS"/>
</dbReference>
<name>A0A267FUM3_9PLAT</name>
<evidence type="ECO:0000256" key="4">
    <source>
        <dbReference type="ARBA" id="ARBA00022833"/>
    </source>
</evidence>
<feature type="compositionally biased region" description="Low complexity" evidence="12">
    <location>
        <begin position="1555"/>
        <end position="1567"/>
    </location>
</feature>
<dbReference type="GO" id="GO:0008270">
    <property type="term" value="F:zinc ion binding"/>
    <property type="evidence" value="ECO:0007669"/>
    <property type="project" value="UniProtKB-KW"/>
</dbReference>
<evidence type="ECO:0000256" key="5">
    <source>
        <dbReference type="ARBA" id="ARBA00023015"/>
    </source>
</evidence>
<feature type="compositionally biased region" description="Basic and acidic residues" evidence="12">
    <location>
        <begin position="228"/>
        <end position="243"/>
    </location>
</feature>
<feature type="compositionally biased region" description="Acidic residues" evidence="12">
    <location>
        <begin position="1579"/>
        <end position="1593"/>
    </location>
</feature>
<dbReference type="PROSITE" id="PS50014">
    <property type="entry name" value="BROMODOMAIN_2"/>
    <property type="match status" value="1"/>
</dbReference>
<dbReference type="Pfam" id="PF00628">
    <property type="entry name" value="PHD"/>
    <property type="match status" value="2"/>
</dbReference>
<dbReference type="CDD" id="cd04369">
    <property type="entry name" value="Bromodomain"/>
    <property type="match status" value="1"/>
</dbReference>
<dbReference type="PROSITE" id="PS51136">
    <property type="entry name" value="WAC"/>
    <property type="match status" value="1"/>
</dbReference>
<proteinExistence type="predicted"/>
<dbReference type="OrthoDB" id="784962at2759"/>
<feature type="domain" description="WAC" evidence="15">
    <location>
        <begin position="44"/>
        <end position="153"/>
    </location>
</feature>
<evidence type="ECO:0000256" key="9">
    <source>
        <dbReference type="PROSITE-ProRule" id="PRU00035"/>
    </source>
</evidence>
<dbReference type="GO" id="GO:0006974">
    <property type="term" value="P:DNA damage response"/>
    <property type="evidence" value="ECO:0007669"/>
    <property type="project" value="TreeGrafter"/>
</dbReference>
<dbReference type="InterPro" id="IPR019786">
    <property type="entry name" value="Zinc_finger_PHD-type_CS"/>
</dbReference>
<dbReference type="InterPro" id="IPR013083">
    <property type="entry name" value="Znf_RING/FYVE/PHD"/>
</dbReference>
<feature type="compositionally biased region" description="Basic residues" evidence="12">
    <location>
        <begin position="1265"/>
        <end position="1275"/>
    </location>
</feature>
<evidence type="ECO:0000256" key="8">
    <source>
        <dbReference type="ARBA" id="ARBA00023242"/>
    </source>
</evidence>
<dbReference type="InterPro" id="IPR028941">
    <property type="entry name" value="WHIM2_dom"/>
</dbReference>
<dbReference type="PROSITE" id="PS50016">
    <property type="entry name" value="ZF_PHD_2"/>
    <property type="match status" value="2"/>
</dbReference>
<feature type="compositionally biased region" description="Polar residues" evidence="12">
    <location>
        <begin position="994"/>
        <end position="1007"/>
    </location>
</feature>
<dbReference type="InterPro" id="IPR019787">
    <property type="entry name" value="Znf_PHD-finger"/>
</dbReference>
<accession>A0A267FUM3</accession>
<evidence type="ECO:0008006" key="18">
    <source>
        <dbReference type="Google" id="ProtNLM"/>
    </source>
</evidence>